<comment type="caution">
    <text evidence="5">The sequence shown here is derived from an EMBL/GenBank/DDBJ whole genome shotgun (WGS) entry which is preliminary data.</text>
</comment>
<dbReference type="PANTHER" id="PTHR24173:SF74">
    <property type="entry name" value="ANKYRIN REPEAT DOMAIN-CONTAINING PROTEIN 16"/>
    <property type="match status" value="1"/>
</dbReference>
<dbReference type="CDD" id="cd01444">
    <property type="entry name" value="GlpE_ST"/>
    <property type="match status" value="1"/>
</dbReference>
<organism evidence="5 6">
    <name type="scientific">Stutzerimonas stutzeri</name>
    <name type="common">Pseudomonas stutzeri</name>
    <dbReference type="NCBI Taxonomy" id="316"/>
    <lineage>
        <taxon>Bacteria</taxon>
        <taxon>Pseudomonadati</taxon>
        <taxon>Pseudomonadota</taxon>
        <taxon>Gammaproteobacteria</taxon>
        <taxon>Pseudomonadales</taxon>
        <taxon>Pseudomonadaceae</taxon>
        <taxon>Stutzerimonas</taxon>
    </lineage>
</organism>
<dbReference type="Pfam" id="PF00581">
    <property type="entry name" value="Rhodanese"/>
    <property type="match status" value="1"/>
</dbReference>
<evidence type="ECO:0000259" key="4">
    <source>
        <dbReference type="PROSITE" id="PS50206"/>
    </source>
</evidence>
<dbReference type="EMBL" id="POUT01000016">
    <property type="protein sequence ID" value="PNG05701.1"/>
    <property type="molecule type" value="Genomic_DNA"/>
</dbReference>
<dbReference type="SMART" id="SM00450">
    <property type="entry name" value="RHOD"/>
    <property type="match status" value="1"/>
</dbReference>
<dbReference type="InterPro" id="IPR036770">
    <property type="entry name" value="Ankyrin_rpt-contain_sf"/>
</dbReference>
<gene>
    <name evidence="5" type="ORF">CXK94_20300</name>
</gene>
<proteinExistence type="predicted"/>
<feature type="repeat" description="ANK" evidence="3">
    <location>
        <begin position="175"/>
        <end position="207"/>
    </location>
</feature>
<dbReference type="InterPro" id="IPR002110">
    <property type="entry name" value="Ankyrin_rpt"/>
</dbReference>
<dbReference type="SMART" id="SM00248">
    <property type="entry name" value="ANK"/>
    <property type="match status" value="3"/>
</dbReference>
<accession>A0A2N8ST83</accession>
<dbReference type="PANTHER" id="PTHR24173">
    <property type="entry name" value="ANKYRIN REPEAT CONTAINING"/>
    <property type="match status" value="1"/>
</dbReference>
<keyword evidence="1" id="KW-0677">Repeat</keyword>
<dbReference type="Proteomes" id="UP000236023">
    <property type="component" value="Unassembled WGS sequence"/>
</dbReference>
<dbReference type="InterPro" id="IPR036873">
    <property type="entry name" value="Rhodanese-like_dom_sf"/>
</dbReference>
<dbReference type="SUPFAM" id="SSF48403">
    <property type="entry name" value="Ankyrin repeat"/>
    <property type="match status" value="1"/>
</dbReference>
<evidence type="ECO:0000256" key="2">
    <source>
        <dbReference type="ARBA" id="ARBA00023043"/>
    </source>
</evidence>
<feature type="domain" description="Rhodanese" evidence="4">
    <location>
        <begin position="23"/>
        <end position="111"/>
    </location>
</feature>
<evidence type="ECO:0000256" key="3">
    <source>
        <dbReference type="PROSITE-ProRule" id="PRU00023"/>
    </source>
</evidence>
<keyword evidence="2 3" id="KW-0040">ANK repeat</keyword>
<dbReference type="GO" id="GO:0005737">
    <property type="term" value="C:cytoplasm"/>
    <property type="evidence" value="ECO:0007669"/>
    <property type="project" value="InterPro"/>
</dbReference>
<dbReference type="RefSeq" id="WP_102895654.1">
    <property type="nucleotide sequence ID" value="NZ_JAMOHU010000029.1"/>
</dbReference>
<evidence type="ECO:0000256" key="1">
    <source>
        <dbReference type="ARBA" id="ARBA00022737"/>
    </source>
</evidence>
<dbReference type="Gene3D" id="3.40.250.10">
    <property type="entry name" value="Rhodanese-like domain"/>
    <property type="match status" value="1"/>
</dbReference>
<feature type="repeat" description="ANK" evidence="3">
    <location>
        <begin position="142"/>
        <end position="174"/>
    </location>
</feature>
<dbReference type="PROSITE" id="PS50206">
    <property type="entry name" value="RHODANESE_3"/>
    <property type="match status" value="1"/>
</dbReference>
<dbReference type="PROSITE" id="PS50088">
    <property type="entry name" value="ANK_REPEAT"/>
    <property type="match status" value="3"/>
</dbReference>
<dbReference type="SUPFAM" id="SSF52821">
    <property type="entry name" value="Rhodanese/Cell cycle control phosphatase"/>
    <property type="match status" value="1"/>
</dbReference>
<name>A0A2N8ST83_STUST</name>
<dbReference type="GO" id="GO:0004792">
    <property type="term" value="F:thiosulfate-cyanide sulfurtransferase activity"/>
    <property type="evidence" value="ECO:0007669"/>
    <property type="project" value="InterPro"/>
</dbReference>
<dbReference type="InterPro" id="IPR023695">
    <property type="entry name" value="Thiosulf_sulfurTrfase"/>
</dbReference>
<dbReference type="InterPro" id="IPR001763">
    <property type="entry name" value="Rhodanese-like_dom"/>
</dbReference>
<evidence type="ECO:0000313" key="5">
    <source>
        <dbReference type="EMBL" id="PNG05701.1"/>
    </source>
</evidence>
<dbReference type="AlphaFoldDB" id="A0A2N8ST83"/>
<evidence type="ECO:0000313" key="6">
    <source>
        <dbReference type="Proteomes" id="UP000236023"/>
    </source>
</evidence>
<reference evidence="5 6" key="1">
    <citation type="submission" date="2018-01" db="EMBL/GenBank/DDBJ databases">
        <title>Denitrification phenotypes of diverse strains of Pseudomonas stutzeri.</title>
        <authorList>
            <person name="Milligan D.A."/>
            <person name="Bergaust L."/>
            <person name="Bakken L.R."/>
            <person name="Frostegard A."/>
        </authorList>
    </citation>
    <scope>NUCLEOTIDE SEQUENCE [LARGE SCALE GENOMIC DNA]</scope>
    <source>
        <strain evidence="5 6">24a75</strain>
    </source>
</reference>
<dbReference type="Pfam" id="PF12796">
    <property type="entry name" value="Ank_2"/>
    <property type="match status" value="1"/>
</dbReference>
<sequence length="263" mass="28757">MSSAERFPYQCLCAPDAAVLIRSEPGLALFDVRDAHSYRQEHLEGAMHLSEDRVAVWLDRLAKDAPVLIYCYHGNASRTFAQMFSDFRFRRVYSVDGGYRPLATALLEPSANVSGTTGSPELLAFLAEWQFDPANLDAPRLHGLTPLMRAALQGQRALARELLGFGVDVHARNDDGNTALWLACVSRDAGLLQDLIDAGAELDNRNDAGATALMYTASSDRPQLLQLLLEAGADPQLKNFDDMRAVELAASVACLKLLRHTAA</sequence>
<dbReference type="Gene3D" id="1.25.40.20">
    <property type="entry name" value="Ankyrin repeat-containing domain"/>
    <property type="match status" value="1"/>
</dbReference>
<dbReference type="PROSITE" id="PS50297">
    <property type="entry name" value="ANK_REP_REGION"/>
    <property type="match status" value="3"/>
</dbReference>
<feature type="repeat" description="ANK" evidence="3">
    <location>
        <begin position="208"/>
        <end position="240"/>
    </location>
</feature>
<protein>
    <recommendedName>
        <fullName evidence="4">Rhodanese domain-containing protein</fullName>
    </recommendedName>
</protein>